<dbReference type="Proteomes" id="UP001172155">
    <property type="component" value="Unassembled WGS sequence"/>
</dbReference>
<evidence type="ECO:0000256" key="1">
    <source>
        <dbReference type="SAM" id="MobiDB-lite"/>
    </source>
</evidence>
<comment type="caution">
    <text evidence="2">The sequence shown here is derived from an EMBL/GenBank/DDBJ whole genome shotgun (WGS) entry which is preliminary data.</text>
</comment>
<reference evidence="2" key="1">
    <citation type="submission" date="2023-06" db="EMBL/GenBank/DDBJ databases">
        <title>Genome-scale phylogeny and comparative genomics of the fungal order Sordariales.</title>
        <authorList>
            <consortium name="Lawrence Berkeley National Laboratory"/>
            <person name="Hensen N."/>
            <person name="Bonometti L."/>
            <person name="Westerberg I."/>
            <person name="Brannstrom I.O."/>
            <person name="Guillou S."/>
            <person name="Cros-Aarteil S."/>
            <person name="Calhoun S."/>
            <person name="Haridas S."/>
            <person name="Kuo A."/>
            <person name="Mondo S."/>
            <person name="Pangilinan J."/>
            <person name="Riley R."/>
            <person name="LaButti K."/>
            <person name="Andreopoulos B."/>
            <person name="Lipzen A."/>
            <person name="Chen C."/>
            <person name="Yanf M."/>
            <person name="Daum C."/>
            <person name="Ng V."/>
            <person name="Clum A."/>
            <person name="Steindorff A."/>
            <person name="Ohm R."/>
            <person name="Martin F."/>
            <person name="Silar P."/>
            <person name="Natvig D."/>
            <person name="Lalanne C."/>
            <person name="Gautier V."/>
            <person name="Ament-velasquez S.L."/>
            <person name="Kruys A."/>
            <person name="Hutchinson M.I."/>
            <person name="Powell A.J."/>
            <person name="Barry K."/>
            <person name="Miller A.N."/>
            <person name="Grigoriev I.V."/>
            <person name="Debuchy R."/>
            <person name="Gladieux P."/>
            <person name="Thoren M.H."/>
            <person name="Johannesson H."/>
        </authorList>
    </citation>
    <scope>NUCLEOTIDE SEQUENCE</scope>
    <source>
        <strain evidence="2">SMH3187-1</strain>
    </source>
</reference>
<feature type="compositionally biased region" description="Gly residues" evidence="1">
    <location>
        <begin position="1"/>
        <end position="10"/>
    </location>
</feature>
<gene>
    <name evidence="2" type="ORF">B0T18DRAFT_403866</name>
</gene>
<feature type="region of interest" description="Disordered" evidence="1">
    <location>
        <begin position="1"/>
        <end position="26"/>
    </location>
</feature>
<organism evidence="2 3">
    <name type="scientific">Schizothecium vesticola</name>
    <dbReference type="NCBI Taxonomy" id="314040"/>
    <lineage>
        <taxon>Eukaryota</taxon>
        <taxon>Fungi</taxon>
        <taxon>Dikarya</taxon>
        <taxon>Ascomycota</taxon>
        <taxon>Pezizomycotina</taxon>
        <taxon>Sordariomycetes</taxon>
        <taxon>Sordariomycetidae</taxon>
        <taxon>Sordariales</taxon>
        <taxon>Schizotheciaceae</taxon>
        <taxon>Schizothecium</taxon>
    </lineage>
</organism>
<sequence length="98" mass="10018">MPWEAGGGEGDSSQPTSFAKSGGWKAPRRGLDNLLLHAAAGYRTLPAIPRGRLANSSPPPHNKSPQPSVASGSLDESQSTPPGASAITDAKILEMGLS</sequence>
<dbReference type="AlphaFoldDB" id="A0AA40F6D5"/>
<feature type="region of interest" description="Disordered" evidence="1">
    <location>
        <begin position="49"/>
        <end position="98"/>
    </location>
</feature>
<dbReference type="EMBL" id="JAUKUD010000002">
    <property type="protein sequence ID" value="KAK0751999.1"/>
    <property type="molecule type" value="Genomic_DNA"/>
</dbReference>
<accession>A0AA40F6D5</accession>
<feature type="compositionally biased region" description="Polar residues" evidence="1">
    <location>
        <begin position="63"/>
        <end position="82"/>
    </location>
</feature>
<keyword evidence="3" id="KW-1185">Reference proteome</keyword>
<evidence type="ECO:0000313" key="2">
    <source>
        <dbReference type="EMBL" id="KAK0751999.1"/>
    </source>
</evidence>
<evidence type="ECO:0000313" key="3">
    <source>
        <dbReference type="Proteomes" id="UP001172155"/>
    </source>
</evidence>
<protein>
    <submittedName>
        <fullName evidence="2">Uncharacterized protein</fullName>
    </submittedName>
</protein>
<proteinExistence type="predicted"/>
<name>A0AA40F6D5_9PEZI</name>